<evidence type="ECO:0000256" key="2">
    <source>
        <dbReference type="ARBA" id="ARBA00008773"/>
    </source>
</evidence>
<feature type="signal peptide" evidence="5">
    <location>
        <begin position="1"/>
        <end position="23"/>
    </location>
</feature>
<dbReference type="EMBL" id="MCFA01000022">
    <property type="protein sequence ID" value="ORY15818.1"/>
    <property type="molecule type" value="Genomic_DNA"/>
</dbReference>
<dbReference type="STRING" id="1231657.A0A1Y2A023"/>
<evidence type="ECO:0000313" key="6">
    <source>
        <dbReference type="EMBL" id="ORY15818.1"/>
    </source>
</evidence>
<gene>
    <name evidence="6" type="ORF">BCR34DRAFT_622634</name>
</gene>
<proteinExistence type="inferred from homology"/>
<feature type="chain" id="PRO_5012621178" evidence="5">
    <location>
        <begin position="24"/>
        <end position="450"/>
    </location>
</feature>
<evidence type="ECO:0000256" key="1">
    <source>
        <dbReference type="ARBA" id="ARBA00004196"/>
    </source>
</evidence>
<feature type="compositionally biased region" description="Low complexity" evidence="4">
    <location>
        <begin position="86"/>
        <end position="110"/>
    </location>
</feature>
<dbReference type="InterPro" id="IPR017853">
    <property type="entry name" value="GH"/>
</dbReference>
<comment type="subcellular location">
    <subcellularLocation>
        <location evidence="1">Cell envelope</location>
    </subcellularLocation>
</comment>
<dbReference type="PANTHER" id="PTHR16631:SF14">
    <property type="entry name" value="FAMILY 17 GLUCOSIDASE SCW10-RELATED"/>
    <property type="match status" value="1"/>
</dbReference>
<evidence type="ECO:0000256" key="4">
    <source>
        <dbReference type="SAM" id="MobiDB-lite"/>
    </source>
</evidence>
<protein>
    <submittedName>
        <fullName evidence="6">Glycoside hydrolase superfamily</fullName>
    </submittedName>
</protein>
<evidence type="ECO:0000313" key="7">
    <source>
        <dbReference type="Proteomes" id="UP000193144"/>
    </source>
</evidence>
<sequence>MKLVRSLFAVGAIGVVLEFGANAHPHKIKRDLVTEVTFTTVTVANVIVWVDDNGAPYSTETVDALATTVDPTTETPTSGPVVTPLAVPTSFTPSSSSETPVTTPAPVPSSSTVVVSTDSASKVVYSTPPIASAVSSSTSVSSAALVPVYSAIPISSSALVSTSPTAAAPSVAAANPPTQSNPHTSSGGFHLGVAWDAYTESNGANGCKSESQVADEFSAMASFKIVRTYGIDCSQVDRAVKHALANGQQLLLGFYMPNDTPAQAVQVFSNAIKQHADGNWGVVAAVTVENEGVLSKRMTASEVVNGINQARNLLKQAGYNGPVGAVETAPSLIDNPQVCEASDFAFANIHPFFDTNTVAADAGSFVQGQIAQIEKACPNKRVVVMESGWPYQGQAHGKAVPSRANQKAALESLRNAFTQDLVLFSGFDSTWKAASADTFYTEQYWGFLDN</sequence>
<dbReference type="Proteomes" id="UP000193144">
    <property type="component" value="Unassembled WGS sequence"/>
</dbReference>
<name>A0A1Y2A023_9PLEO</name>
<dbReference type="InterPro" id="IPR050732">
    <property type="entry name" value="Beta-glucan_modifiers"/>
</dbReference>
<dbReference type="GO" id="GO:0009277">
    <property type="term" value="C:fungal-type cell wall"/>
    <property type="evidence" value="ECO:0007669"/>
    <property type="project" value="TreeGrafter"/>
</dbReference>
<comment type="caution">
    <text evidence="6">The sequence shown here is derived from an EMBL/GenBank/DDBJ whole genome shotgun (WGS) entry which is preliminary data.</text>
</comment>
<organism evidence="6 7">
    <name type="scientific">Clohesyomyces aquaticus</name>
    <dbReference type="NCBI Taxonomy" id="1231657"/>
    <lineage>
        <taxon>Eukaryota</taxon>
        <taxon>Fungi</taxon>
        <taxon>Dikarya</taxon>
        <taxon>Ascomycota</taxon>
        <taxon>Pezizomycotina</taxon>
        <taxon>Dothideomycetes</taxon>
        <taxon>Pleosporomycetidae</taxon>
        <taxon>Pleosporales</taxon>
        <taxon>Lindgomycetaceae</taxon>
        <taxon>Clohesyomyces</taxon>
    </lineage>
</organism>
<dbReference type="GO" id="GO:0005576">
    <property type="term" value="C:extracellular region"/>
    <property type="evidence" value="ECO:0007669"/>
    <property type="project" value="TreeGrafter"/>
</dbReference>
<reference evidence="6 7" key="1">
    <citation type="submission" date="2016-07" db="EMBL/GenBank/DDBJ databases">
        <title>Pervasive Adenine N6-methylation of Active Genes in Fungi.</title>
        <authorList>
            <consortium name="DOE Joint Genome Institute"/>
            <person name="Mondo S.J."/>
            <person name="Dannebaum R.O."/>
            <person name="Kuo R.C."/>
            <person name="Labutti K."/>
            <person name="Haridas S."/>
            <person name="Kuo A."/>
            <person name="Salamov A."/>
            <person name="Ahrendt S.R."/>
            <person name="Lipzen A."/>
            <person name="Sullivan W."/>
            <person name="Andreopoulos W.B."/>
            <person name="Clum A."/>
            <person name="Lindquist E."/>
            <person name="Daum C."/>
            <person name="Ramamoorthy G.K."/>
            <person name="Gryganskyi A."/>
            <person name="Culley D."/>
            <person name="Magnuson J.K."/>
            <person name="James T.Y."/>
            <person name="O'Malley M.A."/>
            <person name="Stajich J.E."/>
            <person name="Spatafora J.W."/>
            <person name="Visel A."/>
            <person name="Grigoriev I.V."/>
        </authorList>
    </citation>
    <scope>NUCLEOTIDE SEQUENCE [LARGE SCALE GENOMIC DNA]</scope>
    <source>
        <strain evidence="6 7">CBS 115471</strain>
    </source>
</reference>
<dbReference type="GO" id="GO:0009986">
    <property type="term" value="C:cell surface"/>
    <property type="evidence" value="ECO:0007669"/>
    <property type="project" value="TreeGrafter"/>
</dbReference>
<evidence type="ECO:0000256" key="5">
    <source>
        <dbReference type="SAM" id="SignalP"/>
    </source>
</evidence>
<evidence type="ECO:0000256" key="3">
    <source>
        <dbReference type="ARBA" id="ARBA00022801"/>
    </source>
</evidence>
<keyword evidence="7" id="KW-1185">Reference proteome</keyword>
<dbReference type="AlphaFoldDB" id="A0A1Y2A023"/>
<dbReference type="PANTHER" id="PTHR16631">
    <property type="entry name" value="GLUCAN 1,3-BETA-GLUCOSIDASE"/>
    <property type="match status" value="1"/>
</dbReference>
<dbReference type="GO" id="GO:0071555">
    <property type="term" value="P:cell wall organization"/>
    <property type="evidence" value="ECO:0007669"/>
    <property type="project" value="TreeGrafter"/>
</dbReference>
<feature type="region of interest" description="Disordered" evidence="4">
    <location>
        <begin position="70"/>
        <end position="110"/>
    </location>
</feature>
<comment type="similarity">
    <text evidence="2">Belongs to the glycosyl hydrolase 17 family.</text>
</comment>
<keyword evidence="3 6" id="KW-0378">Hydrolase</keyword>
<dbReference type="GO" id="GO:0042973">
    <property type="term" value="F:glucan endo-1,3-beta-D-glucosidase activity"/>
    <property type="evidence" value="ECO:0007669"/>
    <property type="project" value="TreeGrafter"/>
</dbReference>
<dbReference type="OrthoDB" id="941679at2759"/>
<dbReference type="SUPFAM" id="SSF51445">
    <property type="entry name" value="(Trans)glycosidases"/>
    <property type="match status" value="1"/>
</dbReference>
<accession>A0A1Y2A023</accession>
<keyword evidence="5" id="KW-0732">Signal</keyword>
<dbReference type="Gene3D" id="3.20.20.80">
    <property type="entry name" value="Glycosidases"/>
    <property type="match status" value="1"/>
</dbReference>